<gene>
    <name evidence="2" type="ORF">EDB92DRAFT_1842772</name>
</gene>
<organism evidence="2 3">
    <name type="scientific">Lactarius akahatsu</name>
    <dbReference type="NCBI Taxonomy" id="416441"/>
    <lineage>
        <taxon>Eukaryota</taxon>
        <taxon>Fungi</taxon>
        <taxon>Dikarya</taxon>
        <taxon>Basidiomycota</taxon>
        <taxon>Agaricomycotina</taxon>
        <taxon>Agaricomycetes</taxon>
        <taxon>Russulales</taxon>
        <taxon>Russulaceae</taxon>
        <taxon>Lactarius</taxon>
    </lineage>
</organism>
<feature type="region of interest" description="Disordered" evidence="1">
    <location>
        <begin position="42"/>
        <end position="61"/>
    </location>
</feature>
<dbReference type="EMBL" id="JAKELL010000009">
    <property type="protein sequence ID" value="KAH8996229.1"/>
    <property type="molecule type" value="Genomic_DNA"/>
</dbReference>
<evidence type="ECO:0000256" key="1">
    <source>
        <dbReference type="SAM" id="MobiDB-lite"/>
    </source>
</evidence>
<reference evidence="2" key="1">
    <citation type="submission" date="2022-01" db="EMBL/GenBank/DDBJ databases">
        <title>Comparative genomics reveals a dynamic genome evolution in the ectomycorrhizal milk-cap (Lactarius) mushrooms.</title>
        <authorList>
            <consortium name="DOE Joint Genome Institute"/>
            <person name="Lebreton A."/>
            <person name="Tang N."/>
            <person name="Kuo A."/>
            <person name="LaButti K."/>
            <person name="Drula E."/>
            <person name="Barry K."/>
            <person name="Clum A."/>
            <person name="Lipzen A."/>
            <person name="Mousain D."/>
            <person name="Ng V."/>
            <person name="Wang R."/>
            <person name="Wang X."/>
            <person name="Dai Y."/>
            <person name="Henrissat B."/>
            <person name="Grigoriev I.V."/>
            <person name="Guerin-Laguette A."/>
            <person name="Yu F."/>
            <person name="Martin F.M."/>
        </authorList>
    </citation>
    <scope>NUCLEOTIDE SEQUENCE</scope>
    <source>
        <strain evidence="2">QP</strain>
    </source>
</reference>
<name>A0AAD4LMN9_9AGAM</name>
<accession>A0AAD4LMN9</accession>
<proteinExistence type="predicted"/>
<dbReference type="Proteomes" id="UP001201163">
    <property type="component" value="Unassembled WGS sequence"/>
</dbReference>
<evidence type="ECO:0000313" key="3">
    <source>
        <dbReference type="Proteomes" id="UP001201163"/>
    </source>
</evidence>
<comment type="caution">
    <text evidence="2">The sequence shown here is derived from an EMBL/GenBank/DDBJ whole genome shotgun (WGS) entry which is preliminary data.</text>
</comment>
<protein>
    <submittedName>
        <fullName evidence="2">Uncharacterized protein</fullName>
    </submittedName>
</protein>
<keyword evidence="3" id="KW-1185">Reference proteome</keyword>
<sequence>MPCRLLYVYNANLAIRESEKSPALWNALRDEMRIVHYTVPKPFPKDGKASQNVHSEKLREN</sequence>
<dbReference type="AlphaFoldDB" id="A0AAD4LMN9"/>
<feature type="compositionally biased region" description="Basic and acidic residues" evidence="1">
    <location>
        <begin position="43"/>
        <end position="61"/>
    </location>
</feature>
<evidence type="ECO:0000313" key="2">
    <source>
        <dbReference type="EMBL" id="KAH8996229.1"/>
    </source>
</evidence>